<dbReference type="EMBL" id="JABCKV010000003">
    <property type="protein sequence ID" value="KAG5648429.1"/>
    <property type="molecule type" value="Genomic_DNA"/>
</dbReference>
<gene>
    <name evidence="2" type="ORF">DXG03_005003</name>
</gene>
<accession>A0A9P7GD99</accession>
<reference evidence="2" key="2">
    <citation type="submission" date="2021-10" db="EMBL/GenBank/DDBJ databases">
        <title>Phylogenomics reveals ancestral predisposition of the termite-cultivated fungus Termitomyces towards a domesticated lifestyle.</title>
        <authorList>
            <person name="Auxier B."/>
            <person name="Grum-Grzhimaylo A."/>
            <person name="Cardenas M.E."/>
            <person name="Lodge J.D."/>
            <person name="Laessoe T."/>
            <person name="Pedersen O."/>
            <person name="Smith M.E."/>
            <person name="Kuyper T.W."/>
            <person name="Franco-Molano E.A."/>
            <person name="Baroni T.J."/>
            <person name="Aanen D.K."/>
        </authorList>
    </citation>
    <scope>NUCLEOTIDE SEQUENCE</scope>
    <source>
        <strain evidence="2">AP01</strain>
        <tissue evidence="2">Mycelium</tissue>
    </source>
</reference>
<feature type="transmembrane region" description="Helical" evidence="1">
    <location>
        <begin position="238"/>
        <end position="261"/>
    </location>
</feature>
<organism evidence="2 3">
    <name type="scientific">Asterophora parasitica</name>
    <dbReference type="NCBI Taxonomy" id="117018"/>
    <lineage>
        <taxon>Eukaryota</taxon>
        <taxon>Fungi</taxon>
        <taxon>Dikarya</taxon>
        <taxon>Basidiomycota</taxon>
        <taxon>Agaricomycotina</taxon>
        <taxon>Agaricomycetes</taxon>
        <taxon>Agaricomycetidae</taxon>
        <taxon>Agaricales</taxon>
        <taxon>Tricholomatineae</taxon>
        <taxon>Lyophyllaceae</taxon>
        <taxon>Asterophora</taxon>
    </lineage>
</organism>
<keyword evidence="3" id="KW-1185">Reference proteome</keyword>
<reference evidence="2" key="1">
    <citation type="submission" date="2020-07" db="EMBL/GenBank/DDBJ databases">
        <authorList>
            <person name="Nieuwenhuis M."/>
            <person name="Van De Peppel L.J.J."/>
        </authorList>
    </citation>
    <scope>NUCLEOTIDE SEQUENCE</scope>
    <source>
        <strain evidence="2">AP01</strain>
        <tissue evidence="2">Mycelium</tissue>
    </source>
</reference>
<keyword evidence="1" id="KW-1133">Transmembrane helix</keyword>
<dbReference type="InterPro" id="IPR002060">
    <property type="entry name" value="Squ/phyt_synthse"/>
</dbReference>
<evidence type="ECO:0000313" key="3">
    <source>
        <dbReference type="Proteomes" id="UP000775547"/>
    </source>
</evidence>
<dbReference type="SUPFAM" id="SSF48576">
    <property type="entry name" value="Terpenoid synthases"/>
    <property type="match status" value="1"/>
</dbReference>
<dbReference type="Gene3D" id="1.10.600.10">
    <property type="entry name" value="Farnesyl Diphosphate Synthase"/>
    <property type="match status" value="1"/>
</dbReference>
<comment type="caution">
    <text evidence="2">The sequence shown here is derived from an EMBL/GenBank/DDBJ whole genome shotgun (WGS) entry which is preliminary data.</text>
</comment>
<dbReference type="Pfam" id="PF00494">
    <property type="entry name" value="SQS_PSY"/>
    <property type="match status" value="1"/>
</dbReference>
<protein>
    <submittedName>
        <fullName evidence="2">Uncharacterized protein</fullName>
    </submittedName>
</protein>
<dbReference type="Gene3D" id="2.60.120.260">
    <property type="entry name" value="Galactose-binding domain-like"/>
    <property type="match status" value="1"/>
</dbReference>
<name>A0A9P7GD99_9AGAR</name>
<dbReference type="AlphaFoldDB" id="A0A9P7GD99"/>
<dbReference type="Proteomes" id="UP000775547">
    <property type="component" value="Unassembled WGS sequence"/>
</dbReference>
<dbReference type="InterPro" id="IPR008949">
    <property type="entry name" value="Isoprenoid_synthase_dom_sf"/>
</dbReference>
<proteinExistence type="predicted"/>
<keyword evidence="1" id="KW-0472">Membrane</keyword>
<dbReference type="OrthoDB" id="270318at2759"/>
<evidence type="ECO:0000256" key="1">
    <source>
        <dbReference type="SAM" id="Phobius"/>
    </source>
</evidence>
<sequence length="511" mass="56168">MARTGVEIVASCSKADHDFAVKIDDGPWVKQHGRGRYESPLLVDGHHTVTYAAGELELPTLDYLIVKAGPSTPLQDRTIIVDDGSPSLTYAGDWTTDIVHPLANNFSTTAFKSTIHWTKTVGDTLQFNFTGSAIAIFGTFVNHSQTLEQNFSAIYTIDGLSTTRYIPTGSLDGLPMARLFSVDAPDGFHTFAINVTQITPPMAVGFDFLTYNASFANIASVDGHQTPMPASRNMKIPAAAIAATVIGMMALICTTLLVFLIHRKRRRVDDDQSMDKEAWKGKMRMQFWRDAVKGISEGKPPRHPIAIALHEASQRANIPAYHLKRIVDARDAELNTPTHLTSDSLVAHAESTSSTVLYLLLSLLSLPSSALSHAASHLGAAQTITTLLRALPFHAKNGRMIIPAEITAKHGVKQEDVFRYGPNAEGVEDAVFEFATLANDHLLTARDMLKEEGMGGKVPARAMPVFLAGVPISNFLGRLEKVNFDAFTPALQTRDWKLPWQLWRSYYKRQF</sequence>
<keyword evidence="1" id="KW-0812">Transmembrane</keyword>
<evidence type="ECO:0000313" key="2">
    <source>
        <dbReference type="EMBL" id="KAG5648429.1"/>
    </source>
</evidence>